<reference evidence="2" key="1">
    <citation type="submission" date="2015-11" db="EMBL/GenBank/DDBJ databases">
        <title>De novo transcriptome assembly of four potential Pierce s Disease insect vectors from Arizona vineyards.</title>
        <authorList>
            <person name="Tassone E.E."/>
        </authorList>
    </citation>
    <scope>NUCLEOTIDE SEQUENCE</scope>
</reference>
<feature type="region of interest" description="Disordered" evidence="1">
    <location>
        <begin position="145"/>
        <end position="166"/>
    </location>
</feature>
<sequence>TDQIFDITQNQKDLRKQVTDLLAENARLTSILTDHSEVISNILTSNSSRTSYSSALKSYPKNTSSLYLVNNSNRTDGETNISEVINDEFDLTPVVNSDISSCISRRNSVPSNSFLREITIPKRNEKVSKPAEDPIGRVNGQTTVRLHDNTQSPNSKQGSSVPVPNSYSTVWGKRSLSESGTIITKMSKVESDRTDFKVVQAKRKRGVNIGFNKLQNRNRADFITGRATRNDQLKVVEKSRFLFVSRFDEDVDCMAVKRYINEGANGNYGVTKLKNRYPGYSSFKVSVPVTLWDKVYDADFWPVGTYVARFRYNQKNNSHNVPSESFLESNHGASLVT</sequence>
<dbReference type="EMBL" id="GECU01014429">
    <property type="protein sequence ID" value="JAS93277.1"/>
    <property type="molecule type" value="Transcribed_RNA"/>
</dbReference>
<proteinExistence type="predicted"/>
<feature type="non-terminal residue" evidence="2">
    <location>
        <position position="1"/>
    </location>
</feature>
<evidence type="ECO:0000313" key="2">
    <source>
        <dbReference type="EMBL" id="JAS93277.1"/>
    </source>
</evidence>
<organism evidence="2">
    <name type="scientific">Homalodisca liturata</name>
    <dbReference type="NCBI Taxonomy" id="320908"/>
    <lineage>
        <taxon>Eukaryota</taxon>
        <taxon>Metazoa</taxon>
        <taxon>Ecdysozoa</taxon>
        <taxon>Arthropoda</taxon>
        <taxon>Hexapoda</taxon>
        <taxon>Insecta</taxon>
        <taxon>Pterygota</taxon>
        <taxon>Neoptera</taxon>
        <taxon>Paraneoptera</taxon>
        <taxon>Hemiptera</taxon>
        <taxon>Auchenorrhyncha</taxon>
        <taxon>Membracoidea</taxon>
        <taxon>Cicadellidae</taxon>
        <taxon>Cicadellinae</taxon>
        <taxon>Proconiini</taxon>
        <taxon>Homalodisca</taxon>
    </lineage>
</organism>
<evidence type="ECO:0000256" key="1">
    <source>
        <dbReference type="SAM" id="MobiDB-lite"/>
    </source>
</evidence>
<gene>
    <name evidence="2" type="ORF">g.55222</name>
</gene>
<protein>
    <submittedName>
        <fullName evidence="2">Uncharacterized protein</fullName>
    </submittedName>
</protein>
<accession>A0A1B6J282</accession>
<name>A0A1B6J282_9HEMI</name>
<dbReference type="AlphaFoldDB" id="A0A1B6J282"/>